<dbReference type="Proteomes" id="UP001519363">
    <property type="component" value="Unassembled WGS sequence"/>
</dbReference>
<accession>A0ABS5AQ27</accession>
<reference evidence="1 2" key="1">
    <citation type="submission" date="2021-03" db="EMBL/GenBank/DDBJ databases">
        <title>Sequencing the genomes of 1000 actinobacteria strains.</title>
        <authorList>
            <person name="Klenk H.-P."/>
        </authorList>
    </citation>
    <scope>NUCLEOTIDE SEQUENCE [LARGE SCALE GENOMIC DNA]</scope>
    <source>
        <strain evidence="1 2">DSM 44580</strain>
    </source>
</reference>
<organism evidence="1 2">
    <name type="scientific">Crossiella equi</name>
    <dbReference type="NCBI Taxonomy" id="130796"/>
    <lineage>
        <taxon>Bacteria</taxon>
        <taxon>Bacillati</taxon>
        <taxon>Actinomycetota</taxon>
        <taxon>Actinomycetes</taxon>
        <taxon>Pseudonocardiales</taxon>
        <taxon>Pseudonocardiaceae</taxon>
        <taxon>Crossiella</taxon>
    </lineage>
</organism>
<comment type="caution">
    <text evidence="1">The sequence shown here is derived from an EMBL/GenBank/DDBJ whole genome shotgun (WGS) entry which is preliminary data.</text>
</comment>
<dbReference type="EMBL" id="JAGIOO010000001">
    <property type="protein sequence ID" value="MBP2478654.1"/>
    <property type="molecule type" value="Genomic_DNA"/>
</dbReference>
<evidence type="ECO:0000313" key="2">
    <source>
        <dbReference type="Proteomes" id="UP001519363"/>
    </source>
</evidence>
<sequence length="190" mass="21433">MGPAEKIKPFLRGKDRSVVDLFVASCVERRVQFFTAFHADDVTRSSDVDFVIALLDDLWNLDIPQVVFANNARRIAGFPEFDDRDPDDVLVDRAEVHGFYALLALRYAAEYRAGGGIGSVLDCAHVCLTSAYQLDQPPLEGLYYDIELREEQDCLQRPWTRGAIGTAALLEFREDCARLGKKFLDSVLER</sequence>
<keyword evidence="2" id="KW-1185">Reference proteome</keyword>
<gene>
    <name evidence="1" type="ORF">JOF53_007526</name>
</gene>
<dbReference type="RefSeq" id="WP_143342841.1">
    <property type="nucleotide sequence ID" value="NZ_JAGIOO010000001.1"/>
</dbReference>
<proteinExistence type="predicted"/>
<protein>
    <submittedName>
        <fullName evidence="1">Glutathione S-transferase</fullName>
    </submittedName>
</protein>
<name>A0ABS5AQ27_9PSEU</name>
<evidence type="ECO:0000313" key="1">
    <source>
        <dbReference type="EMBL" id="MBP2478654.1"/>
    </source>
</evidence>